<dbReference type="PANTHER" id="PTHR35179:SF2">
    <property type="entry name" value="START DOMAIN-CONTAINING PROTEIN"/>
    <property type="match status" value="1"/>
</dbReference>
<dbReference type="EMBL" id="SRQM01000010">
    <property type="protein sequence ID" value="KAG6123195.1"/>
    <property type="molecule type" value="Genomic_DNA"/>
</dbReference>
<protein>
    <recommendedName>
        <fullName evidence="3">Geranylgeranyl pyrophosphate synthetase</fullName>
    </recommendedName>
</protein>
<dbReference type="Proteomes" id="UP000732380">
    <property type="component" value="Unassembled WGS sequence"/>
</dbReference>
<reference evidence="1 2" key="1">
    <citation type="journal article" date="2020" name="bioRxiv">
        <title>Whole genome comparisons of ergot fungi reveals the divergence and evolution of species within the genus Claviceps are the result of varying mechanisms driving genome evolution and host range expansion.</title>
        <authorList>
            <person name="Wyka S.A."/>
            <person name="Mondo S.J."/>
            <person name="Liu M."/>
            <person name="Dettman J."/>
            <person name="Nalam V."/>
            <person name="Broders K.D."/>
        </authorList>
    </citation>
    <scope>NUCLEOTIDE SEQUENCE [LARGE SCALE GENOMIC DNA]</scope>
    <source>
        <strain evidence="1 2">LM576</strain>
    </source>
</reference>
<organism evidence="1 2">
    <name type="scientific">Claviceps humidiphila</name>
    <dbReference type="NCBI Taxonomy" id="1294629"/>
    <lineage>
        <taxon>Eukaryota</taxon>
        <taxon>Fungi</taxon>
        <taxon>Dikarya</taxon>
        <taxon>Ascomycota</taxon>
        <taxon>Pezizomycotina</taxon>
        <taxon>Sordariomycetes</taxon>
        <taxon>Hypocreomycetidae</taxon>
        <taxon>Hypocreales</taxon>
        <taxon>Clavicipitaceae</taxon>
        <taxon>Claviceps</taxon>
    </lineage>
</organism>
<sequence>MDESGKQMHVLRDRHLPTEIHKKTEGGFLALQKLKPSVFFCKISPANHLTASAIKYSNPQLEDPTTRKMGSNIMATILRSDLQHLITYEPARITNVKSVSSYSWIDTPTPTIAVPGSPPLWSPPIIDHRLPKDTGLYYITENAVRLPGSPMAPLFTALYITNPSFNVRSVDVISDRYNIRKLLSFIRPGTDGDVNEKFTMKLELVGKTLLLGRCETAVTRYIDSNSFRGYGHEFEKAYTTNQIGGSTSHYGIVSYRFCGLNFLIRYQTDGFVSTQRADSAREALMERMEYPTPSSININPLTADPSLKEVMVLRKGHSVPLESILEIKTRTQVRSLEFDDVAPQLWVSQTSKLVRAFHAKGSFFKPQVEDVSAQLKKWELDSQEDLKKLGALIDAMITVVKGCDGRGILRYDVAMGSLTFSRDEGNERMLPEDLYSNWDEKKWWWRAPWSTWC</sequence>
<evidence type="ECO:0008006" key="3">
    <source>
        <dbReference type="Google" id="ProtNLM"/>
    </source>
</evidence>
<evidence type="ECO:0000313" key="1">
    <source>
        <dbReference type="EMBL" id="KAG6123195.1"/>
    </source>
</evidence>
<accession>A0A9P7TY43</accession>
<evidence type="ECO:0000313" key="2">
    <source>
        <dbReference type="Proteomes" id="UP000732380"/>
    </source>
</evidence>
<dbReference type="AlphaFoldDB" id="A0A9P7TY43"/>
<gene>
    <name evidence="1" type="ORF">E4U13_000079</name>
</gene>
<name>A0A9P7TY43_9HYPO</name>
<keyword evidence="2" id="KW-1185">Reference proteome</keyword>
<dbReference type="PANTHER" id="PTHR35179">
    <property type="entry name" value="PROTEIN CBG02620"/>
    <property type="match status" value="1"/>
</dbReference>
<proteinExistence type="predicted"/>
<comment type="caution">
    <text evidence="1">The sequence shown here is derived from an EMBL/GenBank/DDBJ whole genome shotgun (WGS) entry which is preliminary data.</text>
</comment>